<dbReference type="InterPro" id="IPR036812">
    <property type="entry name" value="NAD(P)_OxRdtase_dom_sf"/>
</dbReference>
<reference evidence="3" key="1">
    <citation type="journal article" date="2019" name="Int. J. Syst. Evol. Microbiol.">
        <title>The Global Catalogue of Microorganisms (GCM) 10K type strain sequencing project: providing services to taxonomists for standard genome sequencing and annotation.</title>
        <authorList>
            <consortium name="The Broad Institute Genomics Platform"/>
            <consortium name="The Broad Institute Genome Sequencing Center for Infectious Disease"/>
            <person name="Wu L."/>
            <person name="Ma J."/>
        </authorList>
    </citation>
    <scope>NUCLEOTIDE SEQUENCE [LARGE SCALE GENOMIC DNA]</scope>
    <source>
        <strain evidence="3">KCTC 33676</strain>
    </source>
</reference>
<dbReference type="Gene3D" id="3.20.20.100">
    <property type="entry name" value="NADP-dependent oxidoreductase domain"/>
    <property type="match status" value="1"/>
</dbReference>
<evidence type="ECO:0000313" key="3">
    <source>
        <dbReference type="Proteomes" id="UP001597497"/>
    </source>
</evidence>
<name>A0ABW5R4S8_9BACL</name>
<keyword evidence="3" id="KW-1185">Reference proteome</keyword>
<evidence type="ECO:0000259" key="1">
    <source>
        <dbReference type="Pfam" id="PF00248"/>
    </source>
</evidence>
<dbReference type="EMBL" id="JBHUMM010000001">
    <property type="protein sequence ID" value="MFD2669997.1"/>
    <property type="molecule type" value="Genomic_DNA"/>
</dbReference>
<feature type="domain" description="NADP-dependent oxidoreductase" evidence="1">
    <location>
        <begin position="15"/>
        <end position="311"/>
    </location>
</feature>
<sequence length="324" mass="36399">MKKLPIHRRGIEISPLSLGCMGFGGGWNTGSVTDEHVMEAQQALETSIEHGITFLDHADIYTFGKAEETFGRLLTEKPQWREQLWIQSKCGIRFEESATVPGRYDFDRNYIVKSVEGILSRLKVDYLDSLLLHRPDPLMDPEEVAEAISQLKSAGKVKYFGVSNMSRGQIELLQAYSEEPLIFNQLEMSLAKLDFLETGVLVNHPDGKYLQFPEGTMEYCRLQNIQLQAWGSLAQGLFSGRSVDDQPEAIRATAKRVSELALEKDCSREAIVLAWLMKHPAGIQPIIGTTNPERIAACSQAVDVTLSREEWYSLYVSARGKNMP</sequence>
<dbReference type="Pfam" id="PF00248">
    <property type="entry name" value="Aldo_ket_red"/>
    <property type="match status" value="1"/>
</dbReference>
<dbReference type="InterPro" id="IPR050523">
    <property type="entry name" value="AKR_Detox_Biosynth"/>
</dbReference>
<comment type="caution">
    <text evidence="2">The sequence shown here is derived from an EMBL/GenBank/DDBJ whole genome shotgun (WGS) entry which is preliminary data.</text>
</comment>
<protein>
    <submittedName>
        <fullName evidence="2">Aldo/keto reductase family oxidoreductase</fullName>
        <ecNumber evidence="2">1.-.-.-</ecNumber>
    </submittedName>
</protein>
<gene>
    <name evidence="2" type="ORF">ACFSUC_00070</name>
</gene>
<dbReference type="GO" id="GO:0016491">
    <property type="term" value="F:oxidoreductase activity"/>
    <property type="evidence" value="ECO:0007669"/>
    <property type="project" value="UniProtKB-KW"/>
</dbReference>
<evidence type="ECO:0000313" key="2">
    <source>
        <dbReference type="EMBL" id="MFD2669997.1"/>
    </source>
</evidence>
<organism evidence="2 3">
    <name type="scientific">Marinicrinis sediminis</name>
    <dbReference type="NCBI Taxonomy" id="1652465"/>
    <lineage>
        <taxon>Bacteria</taxon>
        <taxon>Bacillati</taxon>
        <taxon>Bacillota</taxon>
        <taxon>Bacilli</taxon>
        <taxon>Bacillales</taxon>
        <taxon>Paenibacillaceae</taxon>
    </lineage>
</organism>
<dbReference type="CDD" id="cd19092">
    <property type="entry name" value="AKR_BsYcsN_EcYdhF-like"/>
    <property type="match status" value="1"/>
</dbReference>
<dbReference type="InterPro" id="IPR023210">
    <property type="entry name" value="NADP_OxRdtase_dom"/>
</dbReference>
<dbReference type="RefSeq" id="WP_379927348.1">
    <property type="nucleotide sequence ID" value="NZ_JBHUMM010000001.1"/>
</dbReference>
<dbReference type="InterPro" id="IPR020471">
    <property type="entry name" value="AKR"/>
</dbReference>
<dbReference type="PRINTS" id="PR00069">
    <property type="entry name" value="ALDKETRDTASE"/>
</dbReference>
<accession>A0ABW5R4S8</accession>
<proteinExistence type="predicted"/>
<dbReference type="Proteomes" id="UP001597497">
    <property type="component" value="Unassembled WGS sequence"/>
</dbReference>
<keyword evidence="2" id="KW-0560">Oxidoreductase</keyword>
<dbReference type="EC" id="1.-.-.-" evidence="2"/>
<dbReference type="PANTHER" id="PTHR43364">
    <property type="entry name" value="NADH-SPECIFIC METHYLGLYOXAL REDUCTASE-RELATED"/>
    <property type="match status" value="1"/>
</dbReference>
<dbReference type="SUPFAM" id="SSF51430">
    <property type="entry name" value="NAD(P)-linked oxidoreductase"/>
    <property type="match status" value="1"/>
</dbReference>
<dbReference type="PANTHER" id="PTHR43364:SF1">
    <property type="entry name" value="OXIDOREDUCTASE YDHF"/>
    <property type="match status" value="1"/>
</dbReference>